<dbReference type="EMBL" id="BLLO01000020">
    <property type="protein sequence ID" value="GFH79688.1"/>
    <property type="molecule type" value="Genomic_DNA"/>
</dbReference>
<dbReference type="Proteomes" id="UP000660975">
    <property type="component" value="Unassembled WGS sequence"/>
</dbReference>
<comment type="caution">
    <text evidence="2">The sequence shown here is derived from an EMBL/GenBank/DDBJ whole genome shotgun (WGS) entry which is preliminary data.</text>
</comment>
<dbReference type="SUPFAM" id="SSF53474">
    <property type="entry name" value="alpha/beta-Hydrolases"/>
    <property type="match status" value="1"/>
</dbReference>
<dbReference type="Gene3D" id="3.40.50.1820">
    <property type="entry name" value="alpha/beta hydrolase"/>
    <property type="match status" value="1"/>
</dbReference>
<dbReference type="GeneID" id="95071106"/>
<dbReference type="RefSeq" id="WP_185393643.1">
    <property type="nucleotide sequence ID" value="NZ_BLLO01000020.1"/>
</dbReference>
<evidence type="ECO:0000313" key="4">
    <source>
        <dbReference type="Proteomes" id="UP000660975"/>
    </source>
</evidence>
<sequence>MPSRSAEGTGAPGEPVARLARAALSLRPLLEVLPAPVAVSRDARAGASAELVERITRRLALPALDLRGTVPGQEPGTFPRIIGERLGLTGPAHGEPCAELDDPAVVDRIVDAAAAGDFDRFATRRTVETPDGTPLRVHTAGRPGSPAVVLASAPGMPARLAEWWIRALAPTHHVVTWESRGLSGPPEASAATAYGLAEQSTDLVTAMDSAGMARAHVMGLCGGAVLAVVAAALHPERVVSLSLWHGDFELGPESPKTEHQRNLQALMAMVTDGRAPAGAIHGTLCRAISGGVPADLAHLVLHPYATVELFSRYCALNGAVMGTDLRPHLSSVTAPVLVVTSEDDSTAHPEGSLLVARRLDRADTWIRPHGDHVSLFRGAPGLLDRMAAFLDRHPAPA</sequence>
<reference evidence="2" key="1">
    <citation type="journal article" date="2014" name="Int. J. Syst. Evol. Microbiol.">
        <title>Complete genome sequence of Corynebacterium casei LMG S-19264T (=DSM 44701T), isolated from a smear-ripened cheese.</title>
        <authorList>
            <consortium name="US DOE Joint Genome Institute (JGI-PGF)"/>
            <person name="Walter F."/>
            <person name="Albersmeier A."/>
            <person name="Kalinowski J."/>
            <person name="Ruckert C."/>
        </authorList>
    </citation>
    <scope>NUCLEOTIDE SEQUENCE</scope>
    <source>
        <strain evidence="2">JCM 4136</strain>
    </source>
</reference>
<dbReference type="EMBL" id="BMSC01000001">
    <property type="protein sequence ID" value="GGU51888.1"/>
    <property type="molecule type" value="Genomic_DNA"/>
</dbReference>
<accession>A0A8H9HEJ6</accession>
<reference evidence="1 3" key="2">
    <citation type="submission" date="2020-02" db="EMBL/GenBank/DDBJ databases">
        <title>Whole genome shotgun sequence of Streptomyces gougerotii NBRC 13043.</title>
        <authorList>
            <person name="Ichikawa N."/>
            <person name="Komaki H."/>
            <person name="Tamura T."/>
        </authorList>
    </citation>
    <scope>NUCLEOTIDE SEQUENCE [LARGE SCALE GENOMIC DNA]</scope>
    <source>
        <strain evidence="1 3">NBRC 13043</strain>
    </source>
</reference>
<organism evidence="2 4">
    <name type="scientific">Streptomyces gougerotii</name>
    <dbReference type="NCBI Taxonomy" id="53448"/>
    <lineage>
        <taxon>Bacteria</taxon>
        <taxon>Bacillati</taxon>
        <taxon>Actinomycetota</taxon>
        <taxon>Actinomycetes</taxon>
        <taxon>Kitasatosporales</taxon>
        <taxon>Streptomycetaceae</taxon>
        <taxon>Streptomyces</taxon>
        <taxon>Streptomyces diastaticus group</taxon>
    </lineage>
</organism>
<dbReference type="PANTHER" id="PTHR43433:SF5">
    <property type="entry name" value="AB HYDROLASE-1 DOMAIN-CONTAINING PROTEIN"/>
    <property type="match status" value="1"/>
</dbReference>
<dbReference type="Proteomes" id="UP000480804">
    <property type="component" value="Unassembled WGS sequence"/>
</dbReference>
<dbReference type="InterPro" id="IPR050471">
    <property type="entry name" value="AB_hydrolase"/>
</dbReference>
<evidence type="ECO:0000313" key="1">
    <source>
        <dbReference type="EMBL" id="GFH79688.1"/>
    </source>
</evidence>
<proteinExistence type="predicted"/>
<dbReference type="PANTHER" id="PTHR43433">
    <property type="entry name" value="HYDROLASE, ALPHA/BETA FOLD FAMILY PROTEIN"/>
    <property type="match status" value="1"/>
</dbReference>
<keyword evidence="3" id="KW-1185">Reference proteome</keyword>
<dbReference type="AlphaFoldDB" id="A0A8H9HEJ6"/>
<name>A0A8H9HEJ6_9ACTN</name>
<gene>
    <name evidence="2" type="ORF">GCM10010227_00600</name>
    <name evidence="1" type="ORF">Sgou_43580</name>
</gene>
<evidence type="ECO:0008006" key="5">
    <source>
        <dbReference type="Google" id="ProtNLM"/>
    </source>
</evidence>
<evidence type="ECO:0000313" key="3">
    <source>
        <dbReference type="Proteomes" id="UP000480804"/>
    </source>
</evidence>
<evidence type="ECO:0000313" key="2">
    <source>
        <dbReference type="EMBL" id="GGU51888.1"/>
    </source>
</evidence>
<protein>
    <recommendedName>
        <fullName evidence="5">Alpha/beta hydrolase</fullName>
    </recommendedName>
</protein>
<reference evidence="2" key="3">
    <citation type="submission" date="2020-09" db="EMBL/GenBank/DDBJ databases">
        <authorList>
            <person name="Sun Q."/>
            <person name="Ohkuma M."/>
        </authorList>
    </citation>
    <scope>NUCLEOTIDE SEQUENCE</scope>
    <source>
        <strain evidence="2">JCM 4136</strain>
    </source>
</reference>
<dbReference type="InterPro" id="IPR029058">
    <property type="entry name" value="AB_hydrolase_fold"/>
</dbReference>